<feature type="transmembrane region" description="Helical" evidence="2">
    <location>
        <begin position="247"/>
        <end position="265"/>
    </location>
</feature>
<evidence type="ECO:0000256" key="1">
    <source>
        <dbReference type="SAM" id="MobiDB-lite"/>
    </source>
</evidence>
<feature type="region of interest" description="Disordered" evidence="1">
    <location>
        <begin position="456"/>
        <end position="506"/>
    </location>
</feature>
<feature type="compositionally biased region" description="Low complexity" evidence="1">
    <location>
        <begin position="168"/>
        <end position="179"/>
    </location>
</feature>
<feature type="region of interest" description="Disordered" evidence="1">
    <location>
        <begin position="522"/>
        <end position="635"/>
    </location>
</feature>
<organism evidence="3 4">
    <name type="scientific">Teratosphaeria nubilosa</name>
    <dbReference type="NCBI Taxonomy" id="161662"/>
    <lineage>
        <taxon>Eukaryota</taxon>
        <taxon>Fungi</taxon>
        <taxon>Dikarya</taxon>
        <taxon>Ascomycota</taxon>
        <taxon>Pezizomycotina</taxon>
        <taxon>Dothideomycetes</taxon>
        <taxon>Dothideomycetidae</taxon>
        <taxon>Mycosphaerellales</taxon>
        <taxon>Teratosphaeriaceae</taxon>
        <taxon>Teratosphaeria</taxon>
    </lineage>
</organism>
<feature type="transmembrane region" description="Helical" evidence="2">
    <location>
        <begin position="204"/>
        <end position="227"/>
    </location>
</feature>
<keyword evidence="4" id="KW-1185">Reference proteome</keyword>
<sequence length="1806" mass="199006">MAESAAVIALHNGGKFKGTQGSTFGVPVTDLWKKSTVRDGNGVLGRIFRDSKGQARWAPLEQHTGQRDGSSRAPGSKPPRLNLGRSDCEVAAWRQRMRRDDAERARRRRARGKGASSGTNNEDESAIVGADGESPKGTTRVTDSPTTPRSPTETGQQDPEGQESLGASSTQSRPQSTPSSTPPSPPPSPPQSSPGADLPKVFKAGWLIILLLCVLGLLHLPRLLYLLWLHVDKICRERFRDKQDVDLADVFLIIALLCIGVRYASRRAFSASNCLRVTYWCSLIWVFLYFVPEFSWTLSELYDCAFYRMGWQGLRHAILPLLVLVIAWLARPYWPEICGASRRAPRNAREAKDAVASQMRKAAGACTDVKVHSWAWVWHLIDRGLAAFFGWVFRLKELGESPSTTPNTILGVFPRTSGFTVPNTQSTPEVRLWADKCGLDGFVELARYREARPNANVVDSPISTERPSPDLPNRQDPSDQADQRSTSISNESIDSDSGVRRSSASETAAVFRQLVRRRIAQRALRGDPDSTADLQGGGSPGPGSPERKDSGSQRSPSSPSVKSPNRRSPGKSPLRQMWRPDDILEGEAGPSNFGSERDLASVPESPENYTPSDDGTSSKTRSPSDQPHVNPSPFLSDIFTISEEDARRHMFFKVFRNSDGCRIDSDGTFRSPSGHTLGKIDQGRLLGCNIIAGGQLWFESIGPGSKIGQLSYDLLEEVSGETGEAALPDQGGGEQIQIKFAYEDAQQKQTYAIWLVNLPEAEEYHKELATARGESKGANQALLDYFEGCTIDGNGNLLNTNGVVDGKLDLADPRDAVLAATKIGAGSSIFKQSSGSSVGIIVDLNAPKEELLNFERGEPAIFELVYHHFGPPVRLRSVKFVMKAPRADNSDLVDLLPDVLYTGKGFSIVHDATSTVHQLAFTDGSFWGSVRPKKTLHERCLPGCSVGEDGIMRDELSRALGVASKIMISKRDYAKVETGDYGWCKLHYTIFLDPALYRKREHEWFVPLLIRKPTSAAAASEPATALSESGQINNLDLHIGNKVYGKTETTFAAVYSIPHVLSLTLAEVRSWAPWLNSNVNTKDLDKGVIKNIEVTSDLWNTEVFLEKLVKYNARDQGRLPITPFEEALAMMPGFVDFLTQIDDATANYTNRADIATHMTARALHIQDLLQELVKEDMDETAAQFICTGHDSGAAAQHETQRTNGGIMRSHPFSPRAMLGPKRRGLAGQAQGTDSTSPSGAQGSPMSIATPRVRFVIDTEPGKTWWRAEPTPIIVTPQDIVHTQLLNLTPAQYIAREREMKELVEIRRHFERIGNEANNLIRSLWSDYQRDVRDITAFETRRDALVDAFGLHVFQALDRVYGEGEFVRQEKSSLQEDIYLYGGHFQQVLQRIRDEWDMCGTLIGLSYDDLAPPFPEIERPKKPKITPPDPPPGPQVGKRFPTYDESVKTALKEVDGIWQQARTINEQEQKLLKRRDARGREQLARLRQSEGKSQAYILRRLDNWSARGRREWTSASDLFARSAPDPGTYTLSDLVGLKVEPDGFVYDNQRRPIAKLVQGDAEQVAELNISTVGTLKDTEGYIQGLVEPISNPAPQTTQQSSSGADATEPPDEAQTIHPAPTLDLFHIYPHQAHTTHLHRAHLAHETLQARAQRLWTALITPPNFTPETLPTFLESVTAELEAITSLVETDVLRSADEVAANPLVEAAVRARAGLLGKEVREKVFAWREGVAGGLVIEVVGRGVMAVLLAPADGVHEVATVTVTVERRRRRRRGGGGVEAEHVPDVGGEGPGGAPGHGQDDDDDDEVL</sequence>
<feature type="region of interest" description="Disordered" evidence="1">
    <location>
        <begin position="1415"/>
        <end position="1439"/>
    </location>
</feature>
<keyword evidence="2" id="KW-0812">Transmembrane</keyword>
<dbReference type="OrthoDB" id="10381935at2759"/>
<feature type="region of interest" description="Disordered" evidence="1">
    <location>
        <begin position="1767"/>
        <end position="1806"/>
    </location>
</feature>
<feature type="region of interest" description="Disordered" evidence="1">
    <location>
        <begin position="1215"/>
        <end position="1248"/>
    </location>
</feature>
<feature type="compositionally biased region" description="Gly residues" evidence="1">
    <location>
        <begin position="1785"/>
        <end position="1794"/>
    </location>
</feature>
<feature type="compositionally biased region" description="Polar residues" evidence="1">
    <location>
        <begin position="607"/>
        <end position="629"/>
    </location>
</feature>
<feature type="compositionally biased region" description="Pro residues" evidence="1">
    <location>
        <begin position="1424"/>
        <end position="1433"/>
    </location>
</feature>
<feature type="transmembrane region" description="Helical" evidence="2">
    <location>
        <begin position="277"/>
        <end position="296"/>
    </location>
</feature>
<dbReference type="InterPro" id="IPR022124">
    <property type="entry name" value="DUF3659"/>
</dbReference>
<protein>
    <submittedName>
        <fullName evidence="3">Uncharacterized protein</fullName>
    </submittedName>
</protein>
<evidence type="ECO:0000256" key="2">
    <source>
        <dbReference type="SAM" id="Phobius"/>
    </source>
</evidence>
<gene>
    <name evidence="3" type="ORF">EJ03DRAFT_377404</name>
</gene>
<proteinExistence type="predicted"/>
<dbReference type="Pfam" id="PF12396">
    <property type="entry name" value="DUF3659"/>
    <property type="match status" value="1"/>
</dbReference>
<keyword evidence="2" id="KW-0472">Membrane</keyword>
<evidence type="ECO:0000313" key="4">
    <source>
        <dbReference type="Proteomes" id="UP000799436"/>
    </source>
</evidence>
<feature type="compositionally biased region" description="Polar residues" evidence="1">
    <location>
        <begin position="478"/>
        <end position="492"/>
    </location>
</feature>
<feature type="compositionally biased region" description="Polar residues" evidence="1">
    <location>
        <begin position="136"/>
        <end position="159"/>
    </location>
</feature>
<feature type="region of interest" description="Disordered" evidence="1">
    <location>
        <begin position="1586"/>
        <end position="1615"/>
    </location>
</feature>
<feature type="region of interest" description="Disordered" evidence="1">
    <location>
        <begin position="53"/>
        <end position="196"/>
    </location>
</feature>
<keyword evidence="2" id="KW-1133">Transmembrane helix</keyword>
<feature type="compositionally biased region" description="Low complexity" evidence="1">
    <location>
        <begin position="552"/>
        <end position="563"/>
    </location>
</feature>
<evidence type="ECO:0000313" key="3">
    <source>
        <dbReference type="EMBL" id="KAF2765884.1"/>
    </source>
</evidence>
<dbReference type="EMBL" id="ML995881">
    <property type="protein sequence ID" value="KAF2765884.1"/>
    <property type="molecule type" value="Genomic_DNA"/>
</dbReference>
<feature type="compositionally biased region" description="Polar residues" evidence="1">
    <location>
        <begin position="1591"/>
        <end position="1603"/>
    </location>
</feature>
<dbReference type="Proteomes" id="UP000799436">
    <property type="component" value="Unassembled WGS sequence"/>
</dbReference>
<feature type="transmembrane region" description="Helical" evidence="2">
    <location>
        <begin position="317"/>
        <end position="334"/>
    </location>
</feature>
<feature type="compositionally biased region" description="Pro residues" evidence="1">
    <location>
        <begin position="180"/>
        <end position="192"/>
    </location>
</feature>
<feature type="compositionally biased region" description="Polar residues" evidence="1">
    <location>
        <begin position="1229"/>
        <end position="1246"/>
    </location>
</feature>
<accession>A0A6G1L0W9</accession>
<name>A0A6G1L0W9_9PEZI</name>
<reference evidence="3" key="1">
    <citation type="journal article" date="2020" name="Stud. Mycol.">
        <title>101 Dothideomycetes genomes: a test case for predicting lifestyles and emergence of pathogens.</title>
        <authorList>
            <person name="Haridas S."/>
            <person name="Albert R."/>
            <person name="Binder M."/>
            <person name="Bloem J."/>
            <person name="Labutti K."/>
            <person name="Salamov A."/>
            <person name="Andreopoulos B."/>
            <person name="Baker S."/>
            <person name="Barry K."/>
            <person name="Bills G."/>
            <person name="Bluhm B."/>
            <person name="Cannon C."/>
            <person name="Castanera R."/>
            <person name="Culley D."/>
            <person name="Daum C."/>
            <person name="Ezra D."/>
            <person name="Gonzalez J."/>
            <person name="Henrissat B."/>
            <person name="Kuo A."/>
            <person name="Liang C."/>
            <person name="Lipzen A."/>
            <person name="Lutzoni F."/>
            <person name="Magnuson J."/>
            <person name="Mondo S."/>
            <person name="Nolan M."/>
            <person name="Ohm R."/>
            <person name="Pangilinan J."/>
            <person name="Park H.-J."/>
            <person name="Ramirez L."/>
            <person name="Alfaro M."/>
            <person name="Sun H."/>
            <person name="Tritt A."/>
            <person name="Yoshinaga Y."/>
            <person name="Zwiers L.-H."/>
            <person name="Turgeon B."/>
            <person name="Goodwin S."/>
            <person name="Spatafora J."/>
            <person name="Crous P."/>
            <person name="Grigoriev I."/>
        </authorList>
    </citation>
    <scope>NUCLEOTIDE SEQUENCE</scope>
    <source>
        <strain evidence="3">CBS 116005</strain>
    </source>
</reference>